<keyword evidence="3" id="KW-1185">Reference proteome</keyword>
<keyword evidence="1" id="KW-0472">Membrane</keyword>
<protein>
    <submittedName>
        <fullName evidence="2">Uncharacterized protein</fullName>
    </submittedName>
</protein>
<evidence type="ECO:0000313" key="2">
    <source>
        <dbReference type="EMBL" id="CAI8605192.1"/>
    </source>
</evidence>
<feature type="transmembrane region" description="Helical" evidence="1">
    <location>
        <begin position="22"/>
        <end position="45"/>
    </location>
</feature>
<keyword evidence="1" id="KW-1133">Transmembrane helix</keyword>
<dbReference type="EMBL" id="OX451738">
    <property type="protein sequence ID" value="CAI8605192.1"/>
    <property type="molecule type" value="Genomic_DNA"/>
</dbReference>
<sequence length="113" mass="12487">MSTGRVNHFASELVYHGTQGPFVMSLLLTCTMTAEMGAVYIRLLLKLFLLESKGILSTISHLVGTRMLISNANRFSLPSLKRVLSLEGSFRHDCIGKAGTLSKELKIEVKMET</sequence>
<proteinExistence type="predicted"/>
<dbReference type="AlphaFoldDB" id="A0AAV1A9U9"/>
<evidence type="ECO:0000313" key="3">
    <source>
        <dbReference type="Proteomes" id="UP001157006"/>
    </source>
</evidence>
<accession>A0AAV1A9U9</accession>
<reference evidence="2 3" key="1">
    <citation type="submission" date="2023-01" db="EMBL/GenBank/DDBJ databases">
        <authorList>
            <person name="Kreplak J."/>
        </authorList>
    </citation>
    <scope>NUCLEOTIDE SEQUENCE [LARGE SCALE GENOMIC DNA]</scope>
</reference>
<gene>
    <name evidence="2" type="ORF">VFH_III171200</name>
</gene>
<organism evidence="2 3">
    <name type="scientific">Vicia faba</name>
    <name type="common">Broad bean</name>
    <name type="synonym">Faba vulgaris</name>
    <dbReference type="NCBI Taxonomy" id="3906"/>
    <lineage>
        <taxon>Eukaryota</taxon>
        <taxon>Viridiplantae</taxon>
        <taxon>Streptophyta</taxon>
        <taxon>Embryophyta</taxon>
        <taxon>Tracheophyta</taxon>
        <taxon>Spermatophyta</taxon>
        <taxon>Magnoliopsida</taxon>
        <taxon>eudicotyledons</taxon>
        <taxon>Gunneridae</taxon>
        <taxon>Pentapetalae</taxon>
        <taxon>rosids</taxon>
        <taxon>fabids</taxon>
        <taxon>Fabales</taxon>
        <taxon>Fabaceae</taxon>
        <taxon>Papilionoideae</taxon>
        <taxon>50 kb inversion clade</taxon>
        <taxon>NPAAA clade</taxon>
        <taxon>Hologalegina</taxon>
        <taxon>IRL clade</taxon>
        <taxon>Fabeae</taxon>
        <taxon>Vicia</taxon>
    </lineage>
</organism>
<dbReference type="Proteomes" id="UP001157006">
    <property type="component" value="Chromosome 3"/>
</dbReference>
<evidence type="ECO:0000256" key="1">
    <source>
        <dbReference type="SAM" id="Phobius"/>
    </source>
</evidence>
<name>A0AAV1A9U9_VICFA</name>
<keyword evidence="1" id="KW-0812">Transmembrane</keyword>